<dbReference type="GO" id="GO:0000703">
    <property type="term" value="F:oxidized pyrimidine nucleobase lesion DNA N-glycosylase activity"/>
    <property type="evidence" value="ECO:0007669"/>
    <property type="project" value="TreeGrafter"/>
</dbReference>
<evidence type="ECO:0000256" key="7">
    <source>
        <dbReference type="ARBA" id="ARBA00022801"/>
    </source>
</evidence>
<keyword evidence="10" id="KW-0234">DNA repair</keyword>
<keyword evidence="7" id="KW-0378">Hydrolase</keyword>
<evidence type="ECO:0000256" key="9">
    <source>
        <dbReference type="ARBA" id="ARBA00023125"/>
    </source>
</evidence>
<dbReference type="GO" id="GO:0140078">
    <property type="term" value="F:class I DNA-(apurinic or apyrimidinic site) endonuclease activity"/>
    <property type="evidence" value="ECO:0007669"/>
    <property type="project" value="UniProtKB-EC"/>
</dbReference>
<keyword evidence="11" id="KW-0456">Lyase</keyword>
<dbReference type="SUPFAM" id="SSF81624">
    <property type="entry name" value="N-terminal domain of MutM-like DNA repair proteins"/>
    <property type="match status" value="1"/>
</dbReference>
<evidence type="ECO:0000256" key="14">
    <source>
        <dbReference type="PROSITE-ProRule" id="PRU00391"/>
    </source>
</evidence>
<dbReference type="Gene3D" id="1.10.8.50">
    <property type="match status" value="1"/>
</dbReference>
<dbReference type="PATRIC" id="fig|670052.7.peg.2045"/>
<dbReference type="SMART" id="SM00898">
    <property type="entry name" value="Fapy_DNA_glyco"/>
    <property type="match status" value="1"/>
</dbReference>
<keyword evidence="9" id="KW-0238">DNA-binding</keyword>
<dbReference type="GO" id="GO:0003684">
    <property type="term" value="F:damaged DNA binding"/>
    <property type="evidence" value="ECO:0007669"/>
    <property type="project" value="InterPro"/>
</dbReference>
<evidence type="ECO:0000313" key="19">
    <source>
        <dbReference type="Proteomes" id="UP000092582"/>
    </source>
</evidence>
<evidence type="ECO:0000256" key="2">
    <source>
        <dbReference type="ARBA" id="ARBA00009409"/>
    </source>
</evidence>
<proteinExistence type="inferred from homology"/>
<evidence type="ECO:0000256" key="13">
    <source>
        <dbReference type="ARBA" id="ARBA00023295"/>
    </source>
</evidence>
<comment type="similarity">
    <text evidence="2">Belongs to the FPG family.</text>
</comment>
<dbReference type="InterPro" id="IPR015886">
    <property type="entry name" value="H2TH_FPG"/>
</dbReference>
<gene>
    <name evidence="18" type="ORF">PA27867_1985</name>
</gene>
<comment type="cofactor">
    <cofactor evidence="1">
        <name>Zn(2+)</name>
        <dbReference type="ChEBI" id="CHEBI:29105"/>
    </cofactor>
</comment>
<keyword evidence="6 14" id="KW-0863">Zinc-finger</keyword>
<dbReference type="SUPFAM" id="SSF57716">
    <property type="entry name" value="Glucocorticoid receptor-like (DNA-binding domain)"/>
    <property type="match status" value="1"/>
</dbReference>
<evidence type="ECO:0000259" key="17">
    <source>
        <dbReference type="PROSITE" id="PS51068"/>
    </source>
</evidence>
<feature type="domain" description="Formamidopyrimidine-DNA glycosylase catalytic" evidence="17">
    <location>
        <begin position="2"/>
        <end position="100"/>
    </location>
</feature>
<dbReference type="AlphaFoldDB" id="A0A1B1BK54"/>
<keyword evidence="5" id="KW-0227">DNA damage</keyword>
<dbReference type="STRING" id="670052.PA27867_1985"/>
<dbReference type="OrthoDB" id="9800855at2"/>
<dbReference type="PANTHER" id="PTHR42697:SF1">
    <property type="entry name" value="ENDONUCLEASE 8"/>
    <property type="match status" value="1"/>
</dbReference>
<dbReference type="SUPFAM" id="SSF46946">
    <property type="entry name" value="S13-like H2TH domain"/>
    <property type="match status" value="1"/>
</dbReference>
<evidence type="ECO:0000256" key="1">
    <source>
        <dbReference type="ARBA" id="ARBA00001947"/>
    </source>
</evidence>
<dbReference type="InterPro" id="IPR035937">
    <property type="entry name" value="FPG_N"/>
</dbReference>
<evidence type="ECO:0000256" key="5">
    <source>
        <dbReference type="ARBA" id="ARBA00022763"/>
    </source>
</evidence>
<dbReference type="PANTHER" id="PTHR42697">
    <property type="entry name" value="ENDONUCLEASE 8"/>
    <property type="match status" value="1"/>
</dbReference>
<dbReference type="CDD" id="cd08970">
    <property type="entry name" value="AcNei1_N"/>
    <property type="match status" value="1"/>
</dbReference>
<dbReference type="Pfam" id="PF01149">
    <property type="entry name" value="Fapy_DNA_glyco"/>
    <property type="match status" value="1"/>
</dbReference>
<feature type="region of interest" description="Disordered" evidence="15">
    <location>
        <begin position="90"/>
        <end position="145"/>
    </location>
</feature>
<dbReference type="Proteomes" id="UP000092582">
    <property type="component" value="Chromosome 1"/>
</dbReference>
<dbReference type="PROSITE" id="PS51066">
    <property type="entry name" value="ZF_FPG_2"/>
    <property type="match status" value="1"/>
</dbReference>
<keyword evidence="13" id="KW-0326">Glycosidase</keyword>
<dbReference type="InterPro" id="IPR000214">
    <property type="entry name" value="Znf_DNA_glyclase/AP_lyase"/>
</dbReference>
<keyword evidence="8" id="KW-0862">Zinc</keyword>
<dbReference type="Pfam" id="PF06831">
    <property type="entry name" value="H2TH"/>
    <property type="match status" value="1"/>
</dbReference>
<feature type="domain" description="FPG-type" evidence="16">
    <location>
        <begin position="314"/>
        <end position="348"/>
    </location>
</feature>
<dbReference type="GO" id="GO:0008270">
    <property type="term" value="F:zinc ion binding"/>
    <property type="evidence" value="ECO:0007669"/>
    <property type="project" value="UniProtKB-KW"/>
</dbReference>
<evidence type="ECO:0000256" key="3">
    <source>
        <dbReference type="ARBA" id="ARBA00012720"/>
    </source>
</evidence>
<evidence type="ECO:0000256" key="6">
    <source>
        <dbReference type="ARBA" id="ARBA00022771"/>
    </source>
</evidence>
<dbReference type="InterPro" id="IPR012319">
    <property type="entry name" value="FPG_cat"/>
</dbReference>
<dbReference type="Gene3D" id="3.20.190.10">
    <property type="entry name" value="MutM-like, N-terminal"/>
    <property type="match status" value="1"/>
</dbReference>
<evidence type="ECO:0000256" key="11">
    <source>
        <dbReference type="ARBA" id="ARBA00023239"/>
    </source>
</evidence>
<keyword evidence="4" id="KW-0479">Metal-binding</keyword>
<evidence type="ECO:0000256" key="4">
    <source>
        <dbReference type="ARBA" id="ARBA00022723"/>
    </source>
</evidence>
<evidence type="ECO:0000256" key="12">
    <source>
        <dbReference type="ARBA" id="ARBA00023268"/>
    </source>
</evidence>
<organism evidence="18 19">
    <name type="scientific">Cryobacterium arcticum</name>
    <dbReference type="NCBI Taxonomy" id="670052"/>
    <lineage>
        <taxon>Bacteria</taxon>
        <taxon>Bacillati</taxon>
        <taxon>Actinomycetota</taxon>
        <taxon>Actinomycetes</taxon>
        <taxon>Micrococcales</taxon>
        <taxon>Microbacteriaceae</taxon>
        <taxon>Cryobacterium</taxon>
    </lineage>
</organism>
<dbReference type="InterPro" id="IPR010663">
    <property type="entry name" value="Znf_FPG/IleRS"/>
</dbReference>
<dbReference type="KEGG" id="cart:PA27867_1985"/>
<name>A0A1B1BK54_9MICO</name>
<dbReference type="GO" id="GO:0006284">
    <property type="term" value="P:base-excision repair"/>
    <property type="evidence" value="ECO:0007669"/>
    <property type="project" value="InterPro"/>
</dbReference>
<evidence type="ECO:0000256" key="8">
    <source>
        <dbReference type="ARBA" id="ARBA00022833"/>
    </source>
</evidence>
<dbReference type="RefSeq" id="WP_066595975.1">
    <property type="nucleotide sequence ID" value="NZ_CP016282.1"/>
</dbReference>
<evidence type="ECO:0000256" key="10">
    <source>
        <dbReference type="ARBA" id="ARBA00023204"/>
    </source>
</evidence>
<evidence type="ECO:0000259" key="16">
    <source>
        <dbReference type="PROSITE" id="PS51066"/>
    </source>
</evidence>
<keyword evidence="19" id="KW-1185">Reference proteome</keyword>
<dbReference type="PROSITE" id="PS51068">
    <property type="entry name" value="FPG_CAT"/>
    <property type="match status" value="1"/>
</dbReference>
<feature type="compositionally biased region" description="Polar residues" evidence="15">
    <location>
        <begin position="90"/>
        <end position="114"/>
    </location>
</feature>
<sequence>MPEGHSVHRITRQFARNFVGRRVSLSSPQGRFAAGAAQLDGHVMTDARAVGKQMFLEFDNGLWLRVHLGMYGAWDFAGDIIMDATIASSNGRMGQTNQRGTDLSAGSDTRSDTAGDTGGGSLPGPVLDSAGENSLHSIGAPRRTRVRMAEQEREIDQLETFPPEPVGQVRVRLLTDTVSADLRGPTACEVLDPAQVDAVMNRLGPDPQLDDTPEAEQRFVDTVRKKPTRIGLLLMDQSVVSGIGNVYRAELLFRARINPHAPGKSLSEESLRALWRDWAHLLAIGVATGQMMTMDDLGADAYVLAMKNRADRHWVYKREGLPCRVCGTHITLEEMGARKLYYCPSCQA</sequence>
<protein>
    <recommendedName>
        <fullName evidence="3">DNA-(apurinic or apyrimidinic site) lyase</fullName>
        <ecNumber evidence="3">4.2.99.18</ecNumber>
    </recommendedName>
</protein>
<keyword evidence="12" id="KW-0511">Multifunctional enzyme</keyword>
<reference evidence="18 19" key="1">
    <citation type="submission" date="2016-06" db="EMBL/GenBank/DDBJ databases">
        <title>Genome sequencing of Cryobacterium arcticum PAMC 27867.</title>
        <authorList>
            <person name="Lee J."/>
            <person name="Kim O.-S."/>
        </authorList>
    </citation>
    <scope>NUCLEOTIDE SEQUENCE [LARGE SCALE GENOMIC DNA]</scope>
    <source>
        <strain evidence="18 19">PAMC 27867</strain>
    </source>
</reference>
<dbReference type="InterPro" id="IPR010979">
    <property type="entry name" value="Ribosomal_uS13-like_H2TH"/>
</dbReference>
<dbReference type="SMART" id="SM01232">
    <property type="entry name" value="H2TH"/>
    <property type="match status" value="1"/>
</dbReference>
<dbReference type="EMBL" id="CP016282">
    <property type="protein sequence ID" value="ANP72938.1"/>
    <property type="molecule type" value="Genomic_DNA"/>
</dbReference>
<dbReference type="EC" id="4.2.99.18" evidence="3"/>
<evidence type="ECO:0000256" key="15">
    <source>
        <dbReference type="SAM" id="MobiDB-lite"/>
    </source>
</evidence>
<accession>A0A1B1BK54</accession>
<dbReference type="Pfam" id="PF06827">
    <property type="entry name" value="zf-FPG_IleRS"/>
    <property type="match status" value="1"/>
</dbReference>
<evidence type="ECO:0000313" key="18">
    <source>
        <dbReference type="EMBL" id="ANP72938.1"/>
    </source>
</evidence>